<dbReference type="InterPro" id="IPR009016">
    <property type="entry name" value="Fe_hydrogenase"/>
</dbReference>
<protein>
    <recommendedName>
        <fullName evidence="1">4Fe-4S ferredoxin-type domain-containing protein</fullName>
    </recommendedName>
</protein>
<dbReference type="AlphaFoldDB" id="X1IZB0"/>
<dbReference type="Gene3D" id="3.40.950.10">
    <property type="entry name" value="Fe-only Hydrogenase (Larger Subunit), Chain L, domain 3"/>
    <property type="match status" value="1"/>
</dbReference>
<dbReference type="PANTHER" id="PTHR11615">
    <property type="entry name" value="NITRATE, FORMATE, IRON DEHYDROGENASE"/>
    <property type="match status" value="1"/>
</dbReference>
<organism evidence="2">
    <name type="scientific">marine sediment metagenome</name>
    <dbReference type="NCBI Taxonomy" id="412755"/>
    <lineage>
        <taxon>unclassified sequences</taxon>
        <taxon>metagenomes</taxon>
        <taxon>ecological metagenomes</taxon>
    </lineage>
</organism>
<gene>
    <name evidence="2" type="ORF">S03H2_41623</name>
</gene>
<evidence type="ECO:0000313" key="2">
    <source>
        <dbReference type="EMBL" id="GAH71429.1"/>
    </source>
</evidence>
<dbReference type="InterPro" id="IPR017896">
    <property type="entry name" value="4Fe4S_Fe-S-bd"/>
</dbReference>
<feature type="domain" description="4Fe-4S ferredoxin-type" evidence="1">
    <location>
        <begin position="9"/>
        <end position="38"/>
    </location>
</feature>
<dbReference type="EMBL" id="BARU01025861">
    <property type="protein sequence ID" value="GAH71429.1"/>
    <property type="molecule type" value="Genomic_DNA"/>
</dbReference>
<proteinExistence type="predicted"/>
<dbReference type="Pfam" id="PF02906">
    <property type="entry name" value="Fe_hyd_lg_C"/>
    <property type="match status" value="1"/>
</dbReference>
<dbReference type="SUPFAM" id="SSF54862">
    <property type="entry name" value="4Fe-4S ferredoxins"/>
    <property type="match status" value="1"/>
</dbReference>
<dbReference type="SUPFAM" id="SSF53920">
    <property type="entry name" value="Fe-only hydrogenase"/>
    <property type="match status" value="1"/>
</dbReference>
<sequence>AKAIRVREGLAEVIKERCISCGTCVQLCAAKAKLAESDIGIVWQLLGERQPVIALLSAPFPAAFPELRPGQLVTALKKLGFSEVMEDSFGAEPVGREYARLLSENNGKPILSSTCPAVVFYIEKYYPQLIGNLAPIVSPMVAMGRVIKWQYNPQAKVVFIGPCIAKKAESRDEKVAGVVDAVLTFSELKGI</sequence>
<evidence type="ECO:0000259" key="1">
    <source>
        <dbReference type="PROSITE" id="PS51379"/>
    </source>
</evidence>
<name>X1IZB0_9ZZZZ</name>
<feature type="non-terminal residue" evidence="2">
    <location>
        <position position="1"/>
    </location>
</feature>
<dbReference type="InterPro" id="IPR050340">
    <property type="entry name" value="Cytosolic_Fe-S_CAF"/>
</dbReference>
<reference evidence="2" key="1">
    <citation type="journal article" date="2014" name="Front. Microbiol.">
        <title>High frequency of phylogenetically diverse reductive dehalogenase-homologous genes in deep subseafloor sedimentary metagenomes.</title>
        <authorList>
            <person name="Kawai M."/>
            <person name="Futagami T."/>
            <person name="Toyoda A."/>
            <person name="Takaki Y."/>
            <person name="Nishi S."/>
            <person name="Hori S."/>
            <person name="Arai W."/>
            <person name="Tsubouchi T."/>
            <person name="Morono Y."/>
            <person name="Uchiyama I."/>
            <person name="Ito T."/>
            <person name="Fujiyama A."/>
            <person name="Inagaki F."/>
            <person name="Takami H."/>
        </authorList>
    </citation>
    <scope>NUCLEOTIDE SEQUENCE</scope>
    <source>
        <strain evidence="2">Expedition CK06-06</strain>
    </source>
</reference>
<dbReference type="PROSITE" id="PS51379">
    <property type="entry name" value="4FE4S_FER_2"/>
    <property type="match status" value="1"/>
</dbReference>
<dbReference type="InterPro" id="IPR004108">
    <property type="entry name" value="Fe_hydrogenase_lsu_C"/>
</dbReference>
<comment type="caution">
    <text evidence="2">The sequence shown here is derived from an EMBL/GenBank/DDBJ whole genome shotgun (WGS) entry which is preliminary data.</text>
</comment>
<dbReference type="Gene3D" id="3.30.70.20">
    <property type="match status" value="1"/>
</dbReference>
<accession>X1IZB0</accession>